<dbReference type="Proteomes" id="UP000747542">
    <property type="component" value="Unassembled WGS sequence"/>
</dbReference>
<keyword evidence="4 5" id="KW-0274">FAD</keyword>
<reference evidence="8" key="1">
    <citation type="journal article" date="2021" name="Sci. Adv.">
        <title>The American lobster genome reveals insights on longevity, neural, and immune adaptations.</title>
        <authorList>
            <person name="Polinski J.M."/>
            <person name="Zimin A.V."/>
            <person name="Clark K.F."/>
            <person name="Kohn A.B."/>
            <person name="Sadowski N."/>
            <person name="Timp W."/>
            <person name="Ptitsyn A."/>
            <person name="Khanna P."/>
            <person name="Romanova D.Y."/>
            <person name="Williams P."/>
            <person name="Greenwood S.J."/>
            <person name="Moroz L.L."/>
            <person name="Walt D.R."/>
            <person name="Bodnar A.G."/>
        </authorList>
    </citation>
    <scope>NUCLEOTIDE SEQUENCE</scope>
    <source>
        <strain evidence="8">GMGI-L3</strain>
    </source>
</reference>
<keyword evidence="6" id="KW-0732">Signal</keyword>
<dbReference type="InterPro" id="IPR012132">
    <property type="entry name" value="GMC_OxRdtase"/>
</dbReference>
<evidence type="ECO:0000256" key="2">
    <source>
        <dbReference type="ARBA" id="ARBA00010790"/>
    </source>
</evidence>
<protein>
    <submittedName>
        <fullName evidence="8">Glucose dehydrogenase [FAD quinone]-like 9</fullName>
    </submittedName>
</protein>
<dbReference type="SUPFAM" id="SSF54373">
    <property type="entry name" value="FAD-linked reductases, C-terminal domain"/>
    <property type="match status" value="1"/>
</dbReference>
<dbReference type="GO" id="GO:0050660">
    <property type="term" value="F:flavin adenine dinucleotide binding"/>
    <property type="evidence" value="ECO:0007669"/>
    <property type="project" value="InterPro"/>
</dbReference>
<dbReference type="Gene3D" id="3.30.560.10">
    <property type="entry name" value="Glucose Oxidase, domain 3"/>
    <property type="match status" value="1"/>
</dbReference>
<comment type="similarity">
    <text evidence="2">Belongs to the GMC oxidoreductase family.</text>
</comment>
<evidence type="ECO:0000256" key="1">
    <source>
        <dbReference type="ARBA" id="ARBA00001974"/>
    </source>
</evidence>
<organism evidence="8 9">
    <name type="scientific">Homarus americanus</name>
    <name type="common">American lobster</name>
    <dbReference type="NCBI Taxonomy" id="6706"/>
    <lineage>
        <taxon>Eukaryota</taxon>
        <taxon>Metazoa</taxon>
        <taxon>Ecdysozoa</taxon>
        <taxon>Arthropoda</taxon>
        <taxon>Crustacea</taxon>
        <taxon>Multicrustacea</taxon>
        <taxon>Malacostraca</taxon>
        <taxon>Eumalacostraca</taxon>
        <taxon>Eucarida</taxon>
        <taxon>Decapoda</taxon>
        <taxon>Pleocyemata</taxon>
        <taxon>Astacidea</taxon>
        <taxon>Nephropoidea</taxon>
        <taxon>Nephropidae</taxon>
        <taxon>Homarus</taxon>
    </lineage>
</organism>
<dbReference type="SUPFAM" id="SSF51905">
    <property type="entry name" value="FAD/NAD(P)-binding domain"/>
    <property type="match status" value="1"/>
</dbReference>
<dbReference type="PANTHER" id="PTHR11552:SF147">
    <property type="entry name" value="CHOLINE DEHYDROGENASE, MITOCHONDRIAL"/>
    <property type="match status" value="1"/>
</dbReference>
<dbReference type="InterPro" id="IPR036188">
    <property type="entry name" value="FAD/NAD-bd_sf"/>
</dbReference>
<keyword evidence="3" id="KW-0285">Flavoprotein</keyword>
<evidence type="ECO:0000256" key="4">
    <source>
        <dbReference type="ARBA" id="ARBA00022827"/>
    </source>
</evidence>
<dbReference type="InterPro" id="IPR007867">
    <property type="entry name" value="GMC_OxRtase_C"/>
</dbReference>
<sequence length="585" mass="65047">MPSHLDALRMIPVALIRLLLVVVMREVGENTYDASSKLLPQYDFVIIGGGSAGGVLASRLSEIGDWQILLLEAGGTPPPESYVPGFNQLLILGDADWKFYTTKQKNSFNGFTDNRIPYPRGKTIGGCSVLNSMFYVRGNRRDFDNWEAMGNPGWGYRDVLRYFKKFEDYRGKVTKETASFHGFGGPQTIENKRWRTKVSDGFLKAGKQLGYRIVDPSDPDQIASRPNLHVVLNAHVTQIVFENKRAVGVRFQHRGKSKAVFAKREVILSAGAIGSPQLLMLSGVGPANHLRYHGIPVVADVPGVGQNLNDHPYMTGFPWTIKNGSSFHILDIASPKTIQDYVHYRTGRLTTSISIEGYAWPMSEVGDPYWPEVQIAFLPFTVGDDYGLITSHVLGIKNEVYQQYFRNLVGMEGISIGLFLCRPKSRGTVTLNSADPFEAPLIDTNYFDHPDDMVAFIRGMRFALKLGSMPALKEDFEARFHDQPLPGCTHEWPLSDKYLECYARSLTGTTYHPSGTCKMGPASDPYSVVDEYLKLRHVSGLRVVDASIMPLVTSGNTNSPSIMIGEKASDMIKQDWGAPIMPLGY</sequence>
<evidence type="ECO:0000256" key="6">
    <source>
        <dbReference type="SAM" id="SignalP"/>
    </source>
</evidence>
<feature type="binding site" evidence="5">
    <location>
        <position position="236"/>
    </location>
    <ligand>
        <name>FAD</name>
        <dbReference type="ChEBI" id="CHEBI:57692"/>
    </ligand>
</feature>
<comment type="cofactor">
    <cofactor evidence="1 5">
        <name>FAD</name>
        <dbReference type="ChEBI" id="CHEBI:57692"/>
    </cofactor>
</comment>
<dbReference type="PANTHER" id="PTHR11552">
    <property type="entry name" value="GLUCOSE-METHANOL-CHOLINE GMC OXIDOREDUCTASE"/>
    <property type="match status" value="1"/>
</dbReference>
<feature type="domain" description="Glucose-methanol-choline oxidoreductase N-terminal" evidence="7">
    <location>
        <begin position="271"/>
        <end position="285"/>
    </location>
</feature>
<keyword evidence="9" id="KW-1185">Reference proteome</keyword>
<evidence type="ECO:0000313" key="9">
    <source>
        <dbReference type="Proteomes" id="UP000747542"/>
    </source>
</evidence>
<dbReference type="Gene3D" id="3.50.50.60">
    <property type="entry name" value="FAD/NAD(P)-binding domain"/>
    <property type="match status" value="2"/>
</dbReference>
<dbReference type="Pfam" id="PF00732">
    <property type="entry name" value="GMC_oxred_N"/>
    <property type="match status" value="2"/>
</dbReference>
<feature type="chain" id="PRO_5035191925" evidence="6">
    <location>
        <begin position="26"/>
        <end position="585"/>
    </location>
</feature>
<dbReference type="GO" id="GO:0016614">
    <property type="term" value="F:oxidoreductase activity, acting on CH-OH group of donors"/>
    <property type="evidence" value="ECO:0007669"/>
    <property type="project" value="InterPro"/>
</dbReference>
<dbReference type="PROSITE" id="PS00624">
    <property type="entry name" value="GMC_OXRED_2"/>
    <property type="match status" value="1"/>
</dbReference>
<proteinExistence type="inferred from homology"/>
<accession>A0A8J5JY23</accession>
<evidence type="ECO:0000313" key="8">
    <source>
        <dbReference type="EMBL" id="KAG7165721.1"/>
    </source>
</evidence>
<evidence type="ECO:0000259" key="7">
    <source>
        <dbReference type="PROSITE" id="PS00624"/>
    </source>
</evidence>
<evidence type="ECO:0000256" key="3">
    <source>
        <dbReference type="ARBA" id="ARBA00022630"/>
    </source>
</evidence>
<comment type="caution">
    <text evidence="8">The sequence shown here is derived from an EMBL/GenBank/DDBJ whole genome shotgun (WGS) entry which is preliminary data.</text>
</comment>
<dbReference type="AlphaFoldDB" id="A0A8J5JY23"/>
<dbReference type="PIRSF" id="PIRSF000137">
    <property type="entry name" value="Alcohol_oxidase"/>
    <property type="match status" value="1"/>
</dbReference>
<dbReference type="Pfam" id="PF05199">
    <property type="entry name" value="GMC_oxred_C"/>
    <property type="match status" value="1"/>
</dbReference>
<dbReference type="EMBL" id="JAHLQT010023767">
    <property type="protein sequence ID" value="KAG7165721.1"/>
    <property type="molecule type" value="Genomic_DNA"/>
</dbReference>
<feature type="signal peptide" evidence="6">
    <location>
        <begin position="1"/>
        <end position="25"/>
    </location>
</feature>
<gene>
    <name evidence="8" type="primary">Gld-L9</name>
    <name evidence="8" type="ORF">Hamer_G020402</name>
</gene>
<name>A0A8J5JY23_HOMAM</name>
<dbReference type="InterPro" id="IPR000172">
    <property type="entry name" value="GMC_OxRdtase_N"/>
</dbReference>
<evidence type="ECO:0000256" key="5">
    <source>
        <dbReference type="PIRSR" id="PIRSR000137-2"/>
    </source>
</evidence>